<name>A0A835LZ94_9MAGN</name>
<dbReference type="EMBL" id="JADFTS010000004">
    <property type="protein sequence ID" value="KAF9608604.1"/>
    <property type="molecule type" value="Genomic_DNA"/>
</dbReference>
<dbReference type="PANTHER" id="PTHR37259">
    <property type="entry name" value="OS07G0474300 PROTEIN"/>
    <property type="match status" value="1"/>
</dbReference>
<reference evidence="1 2" key="1">
    <citation type="submission" date="2020-10" db="EMBL/GenBank/DDBJ databases">
        <title>The Coptis chinensis genome and diversification of protoberbering-type alkaloids.</title>
        <authorList>
            <person name="Wang B."/>
            <person name="Shu S."/>
            <person name="Song C."/>
            <person name="Liu Y."/>
        </authorList>
    </citation>
    <scope>NUCLEOTIDE SEQUENCE [LARGE SCALE GENOMIC DNA]</scope>
    <source>
        <strain evidence="1">HL-2020</strain>
        <tissue evidence="1">Leaf</tissue>
    </source>
</reference>
<dbReference type="Proteomes" id="UP000631114">
    <property type="component" value="Unassembled WGS sequence"/>
</dbReference>
<keyword evidence="2" id="KW-1185">Reference proteome</keyword>
<dbReference type="PANTHER" id="PTHR37259:SF2">
    <property type="entry name" value="OS07G0474300 PROTEIN"/>
    <property type="match status" value="1"/>
</dbReference>
<gene>
    <name evidence="1" type="ORF">IFM89_010089</name>
</gene>
<dbReference type="AlphaFoldDB" id="A0A835LZ94"/>
<protein>
    <submittedName>
        <fullName evidence="1">Uncharacterized protein</fullName>
    </submittedName>
</protein>
<evidence type="ECO:0000313" key="2">
    <source>
        <dbReference type="Proteomes" id="UP000631114"/>
    </source>
</evidence>
<comment type="caution">
    <text evidence="1">The sequence shown here is derived from an EMBL/GenBank/DDBJ whole genome shotgun (WGS) entry which is preliminary data.</text>
</comment>
<evidence type="ECO:0000313" key="1">
    <source>
        <dbReference type="EMBL" id="KAF9608604.1"/>
    </source>
</evidence>
<accession>A0A835LZ94</accession>
<dbReference type="OrthoDB" id="784446at2759"/>
<sequence length="218" mass="24503">MATLRTPSLRKPPLAEAVNRIPSRRVLRSNDSLIPTTPVSLMKAPVPNRLANVEESDLRPEDQSISCDLQALAKMVEDEFGNQNLGNLGTASNNISTFSMDPSVVYERGRFYDEYSARRNERLKRKKGVIGQEKKTPYGLGVTMESAKKSNSKRFESVRKSLPSNFSLSRTETPIVAPRYSLRSSCKENKKPPLAGNFDKSLIDGERSKITTRRTRRI</sequence>
<proteinExistence type="predicted"/>
<organism evidence="1 2">
    <name type="scientific">Coptis chinensis</name>
    <dbReference type="NCBI Taxonomy" id="261450"/>
    <lineage>
        <taxon>Eukaryota</taxon>
        <taxon>Viridiplantae</taxon>
        <taxon>Streptophyta</taxon>
        <taxon>Embryophyta</taxon>
        <taxon>Tracheophyta</taxon>
        <taxon>Spermatophyta</taxon>
        <taxon>Magnoliopsida</taxon>
        <taxon>Ranunculales</taxon>
        <taxon>Ranunculaceae</taxon>
        <taxon>Coptidoideae</taxon>
        <taxon>Coptis</taxon>
    </lineage>
</organism>